<sequence length="377" mass="43055">MKSKSHRKIERPLADPIYRNALTTYEKTGVWPKLRRSGKLPEEVVKEKKRIEERLKERNIAKFAQFFKSAESDEKSHPSEQSTMLPASLVTSLVTEAGVDGETTAVIEDGINEREAKGSGCIDNISSESVIDHRRETLDVGVQTHDLANRTRPTSRAQPYKSLANAPPFNTFKWIRQNQWLDELARPLPCVETIFGNDLFLWNPEGGRCVSCDSSNLMHTSKLSNEKIIYNFNKVYVAQTTRVVCSSCGRTFYKWDQSYIITLPLRVQMMIPFVCGGKGLDYEVVHHARRALMGGGNLSQVVGNVRASLNREYELRRRRFVEKWDSDMRNPFIKGKPEEAPAPPDNVWLPSYDFLLAMMLRDLLLEKKYLARELAGI</sequence>
<feature type="non-terminal residue" evidence="2">
    <location>
        <position position="1"/>
    </location>
</feature>
<evidence type="ECO:0000313" key="2">
    <source>
        <dbReference type="EMBL" id="KAF4649818.1"/>
    </source>
</evidence>
<proteinExistence type="predicted"/>
<evidence type="ECO:0000313" key="3">
    <source>
        <dbReference type="Proteomes" id="UP000591131"/>
    </source>
</evidence>
<organism evidence="2 3">
    <name type="scientific">Perkinsus chesapeaki</name>
    <name type="common">Clam parasite</name>
    <name type="synonym">Perkinsus andrewsi</name>
    <dbReference type="NCBI Taxonomy" id="330153"/>
    <lineage>
        <taxon>Eukaryota</taxon>
        <taxon>Sar</taxon>
        <taxon>Alveolata</taxon>
        <taxon>Perkinsozoa</taxon>
        <taxon>Perkinsea</taxon>
        <taxon>Perkinsida</taxon>
        <taxon>Perkinsidae</taxon>
        <taxon>Perkinsus</taxon>
    </lineage>
</organism>
<dbReference type="Pfam" id="PF20499">
    <property type="entry name" value="DUF6729"/>
    <property type="match status" value="1"/>
</dbReference>
<gene>
    <name evidence="2" type="ORF">FOL47_001706</name>
</gene>
<dbReference type="InterPro" id="IPR046616">
    <property type="entry name" value="DUF6729"/>
</dbReference>
<evidence type="ECO:0000259" key="1">
    <source>
        <dbReference type="Pfam" id="PF20499"/>
    </source>
</evidence>
<dbReference type="Proteomes" id="UP000591131">
    <property type="component" value="Unassembled WGS sequence"/>
</dbReference>
<feature type="domain" description="DUF6729" evidence="1">
    <location>
        <begin position="187"/>
        <end position="364"/>
    </location>
</feature>
<accession>A0A7J6KRK9</accession>
<reference evidence="2 3" key="1">
    <citation type="submission" date="2020-04" db="EMBL/GenBank/DDBJ databases">
        <title>Perkinsus chesapeaki whole genome sequence.</title>
        <authorList>
            <person name="Bogema D.R."/>
        </authorList>
    </citation>
    <scope>NUCLEOTIDE SEQUENCE [LARGE SCALE GENOMIC DNA]</scope>
    <source>
        <strain evidence="2">ATCC PRA-425</strain>
    </source>
</reference>
<keyword evidence="3" id="KW-1185">Reference proteome</keyword>
<protein>
    <recommendedName>
        <fullName evidence="1">DUF6729 domain-containing protein</fullName>
    </recommendedName>
</protein>
<dbReference type="EMBL" id="JAAPAO010001415">
    <property type="protein sequence ID" value="KAF4649818.1"/>
    <property type="molecule type" value="Genomic_DNA"/>
</dbReference>
<name>A0A7J6KRK9_PERCH</name>
<dbReference type="AlphaFoldDB" id="A0A7J6KRK9"/>
<comment type="caution">
    <text evidence="2">The sequence shown here is derived from an EMBL/GenBank/DDBJ whole genome shotgun (WGS) entry which is preliminary data.</text>
</comment>